<evidence type="ECO:0000256" key="1">
    <source>
        <dbReference type="SAM" id="MobiDB-lite"/>
    </source>
</evidence>
<keyword evidence="3" id="KW-1185">Reference proteome</keyword>
<organism evidence="2 3">
    <name type="scientific">Tetraparma gracilis</name>
    <dbReference type="NCBI Taxonomy" id="2962635"/>
    <lineage>
        <taxon>Eukaryota</taxon>
        <taxon>Sar</taxon>
        <taxon>Stramenopiles</taxon>
        <taxon>Ochrophyta</taxon>
        <taxon>Bolidophyceae</taxon>
        <taxon>Parmales</taxon>
        <taxon>Triparmaceae</taxon>
        <taxon>Tetraparma</taxon>
    </lineage>
</organism>
<evidence type="ECO:0000313" key="3">
    <source>
        <dbReference type="Proteomes" id="UP001165060"/>
    </source>
</evidence>
<evidence type="ECO:0000313" key="2">
    <source>
        <dbReference type="EMBL" id="GMI19247.1"/>
    </source>
</evidence>
<protein>
    <submittedName>
        <fullName evidence="2">Uncharacterized protein</fullName>
    </submittedName>
</protein>
<feature type="compositionally biased region" description="Low complexity" evidence="1">
    <location>
        <begin position="177"/>
        <end position="188"/>
    </location>
</feature>
<feature type="region of interest" description="Disordered" evidence="1">
    <location>
        <begin position="162"/>
        <end position="188"/>
    </location>
</feature>
<dbReference type="Proteomes" id="UP001165060">
    <property type="component" value="Unassembled WGS sequence"/>
</dbReference>
<accession>A0ABQ6M4G7</accession>
<proteinExistence type="predicted"/>
<gene>
    <name evidence="2" type="ORF">TeGR_g4322</name>
</gene>
<comment type="caution">
    <text evidence="2">The sequence shown here is derived from an EMBL/GenBank/DDBJ whole genome shotgun (WGS) entry which is preliminary data.</text>
</comment>
<name>A0ABQ6M4G7_9STRA</name>
<sequence>MCRACLDKLKFGGRGTLKRGCERRQCMSMVTAGSGGARGPPPPAWQPWPAMACHMAGGMPGAFLQPQQGSQPAHAAAALMGLVQLGGVGGAPGGAGGAGAAFAGNLGMASCPPLGMVHVPGVGLVPGVLPPGLLPSHLLGGHGQLPPCVNVSMNANAQLPPMPQPTTHPLVAPHLMPAPSLKKPAPAP</sequence>
<reference evidence="2 3" key="1">
    <citation type="journal article" date="2023" name="Commun. Biol.">
        <title>Genome analysis of Parmales, the sister group of diatoms, reveals the evolutionary specialization of diatoms from phago-mixotrophs to photoautotrophs.</title>
        <authorList>
            <person name="Ban H."/>
            <person name="Sato S."/>
            <person name="Yoshikawa S."/>
            <person name="Yamada K."/>
            <person name="Nakamura Y."/>
            <person name="Ichinomiya M."/>
            <person name="Sato N."/>
            <person name="Blanc-Mathieu R."/>
            <person name="Endo H."/>
            <person name="Kuwata A."/>
            <person name="Ogata H."/>
        </authorList>
    </citation>
    <scope>NUCLEOTIDE SEQUENCE [LARGE SCALE GENOMIC DNA]</scope>
</reference>
<dbReference type="EMBL" id="BRYB01002424">
    <property type="protein sequence ID" value="GMI19247.1"/>
    <property type="molecule type" value="Genomic_DNA"/>
</dbReference>